<protein>
    <submittedName>
        <fullName evidence="8">Cysteine methyltransferase</fullName>
    </submittedName>
</protein>
<dbReference type="InterPro" id="IPR001497">
    <property type="entry name" value="MethylDNA_cys_MeTrfase_AS"/>
</dbReference>
<dbReference type="GO" id="GO:0003908">
    <property type="term" value="F:methylated-DNA-[protein]-cysteine S-methyltransferase activity"/>
    <property type="evidence" value="ECO:0007669"/>
    <property type="project" value="UniProtKB-EC"/>
</dbReference>
<dbReference type="NCBIfam" id="TIGR00589">
    <property type="entry name" value="ogt"/>
    <property type="match status" value="1"/>
</dbReference>
<proteinExistence type="predicted"/>
<dbReference type="InterPro" id="IPR036388">
    <property type="entry name" value="WH-like_DNA-bd_sf"/>
</dbReference>
<dbReference type="EMBL" id="MKCS01000001">
    <property type="protein sequence ID" value="OHX12997.1"/>
    <property type="molecule type" value="Genomic_DNA"/>
</dbReference>
<dbReference type="RefSeq" id="WP_071113630.1">
    <property type="nucleotide sequence ID" value="NZ_MKCS01000001.1"/>
</dbReference>
<dbReference type="PANTHER" id="PTHR10815:SF13">
    <property type="entry name" value="METHYLATED-DNA--PROTEIN-CYSTEINE METHYLTRANSFERASE"/>
    <property type="match status" value="1"/>
</dbReference>
<evidence type="ECO:0000313" key="9">
    <source>
        <dbReference type="EMBL" id="OHX19266.1"/>
    </source>
</evidence>
<keyword evidence="3" id="KW-0808">Transferase</keyword>
<feature type="domain" description="Methylated-DNA-[protein]-cysteine S-methyltransferase DNA binding" evidence="7">
    <location>
        <begin position="73"/>
        <end position="152"/>
    </location>
</feature>
<dbReference type="InterPro" id="IPR036217">
    <property type="entry name" value="MethylDNA_cys_MeTrfase_DNAb"/>
</dbReference>
<dbReference type="PANTHER" id="PTHR10815">
    <property type="entry name" value="METHYLATED-DNA--PROTEIN-CYSTEINE METHYLTRANSFERASE"/>
    <property type="match status" value="1"/>
</dbReference>
<gene>
    <name evidence="9" type="ORF">BI344_09055</name>
    <name evidence="8" type="ORF">BI347_05315</name>
</gene>
<evidence type="ECO:0000256" key="4">
    <source>
        <dbReference type="ARBA" id="ARBA00022763"/>
    </source>
</evidence>
<dbReference type="OrthoDB" id="9811249at2"/>
<keyword evidence="11" id="KW-1185">Reference proteome</keyword>
<dbReference type="Pfam" id="PF01035">
    <property type="entry name" value="DNA_binding_1"/>
    <property type="match status" value="1"/>
</dbReference>
<accession>A0A1S1X0D3</accession>
<keyword evidence="5" id="KW-0234">DNA repair</keyword>
<comment type="catalytic activity">
    <reaction evidence="6">
        <text>a 6-O-methyl-2'-deoxyguanosine in DNA + L-cysteinyl-[protein] = S-methyl-L-cysteinyl-[protein] + a 2'-deoxyguanosine in DNA</text>
        <dbReference type="Rhea" id="RHEA:24000"/>
        <dbReference type="Rhea" id="RHEA-COMP:10131"/>
        <dbReference type="Rhea" id="RHEA-COMP:10132"/>
        <dbReference type="Rhea" id="RHEA-COMP:11367"/>
        <dbReference type="Rhea" id="RHEA-COMP:11368"/>
        <dbReference type="ChEBI" id="CHEBI:29950"/>
        <dbReference type="ChEBI" id="CHEBI:82612"/>
        <dbReference type="ChEBI" id="CHEBI:85445"/>
        <dbReference type="ChEBI" id="CHEBI:85448"/>
        <dbReference type="EC" id="2.1.1.63"/>
    </reaction>
</comment>
<evidence type="ECO:0000256" key="6">
    <source>
        <dbReference type="ARBA" id="ARBA00049348"/>
    </source>
</evidence>
<dbReference type="InterPro" id="IPR036631">
    <property type="entry name" value="MGMT_N_sf"/>
</dbReference>
<dbReference type="CDD" id="cd06445">
    <property type="entry name" value="ATase"/>
    <property type="match status" value="1"/>
</dbReference>
<comment type="catalytic activity">
    <reaction evidence="1">
        <text>a 4-O-methyl-thymidine in DNA + L-cysteinyl-[protein] = a thymidine in DNA + S-methyl-L-cysteinyl-[protein]</text>
        <dbReference type="Rhea" id="RHEA:53428"/>
        <dbReference type="Rhea" id="RHEA-COMP:10131"/>
        <dbReference type="Rhea" id="RHEA-COMP:10132"/>
        <dbReference type="Rhea" id="RHEA-COMP:13555"/>
        <dbReference type="Rhea" id="RHEA-COMP:13556"/>
        <dbReference type="ChEBI" id="CHEBI:29950"/>
        <dbReference type="ChEBI" id="CHEBI:82612"/>
        <dbReference type="ChEBI" id="CHEBI:137386"/>
        <dbReference type="ChEBI" id="CHEBI:137387"/>
        <dbReference type="EC" id="2.1.1.63"/>
    </reaction>
</comment>
<dbReference type="Gene3D" id="1.10.10.10">
    <property type="entry name" value="Winged helix-like DNA-binding domain superfamily/Winged helix DNA-binding domain"/>
    <property type="match status" value="1"/>
</dbReference>
<evidence type="ECO:0000259" key="7">
    <source>
        <dbReference type="Pfam" id="PF01035"/>
    </source>
</evidence>
<keyword evidence="4" id="KW-0227">DNA damage</keyword>
<evidence type="ECO:0000313" key="11">
    <source>
        <dbReference type="Proteomes" id="UP000180280"/>
    </source>
</evidence>
<reference evidence="10 11" key="1">
    <citation type="submission" date="2016-09" db="EMBL/GenBank/DDBJ databases">
        <title>Chromobacterium muskegensis sp. nov., an insecticidal bacterium isolated from Sphagnum bogs.</title>
        <authorList>
            <person name="Sparks M.E."/>
            <person name="Blackburn M.B."/>
            <person name="Gundersen-Rindal D.E."/>
            <person name="Mitchell A."/>
            <person name="Farrar R."/>
            <person name="Kuhar D."/>
        </authorList>
    </citation>
    <scope>NUCLEOTIDE SEQUENCE [LARGE SCALE GENOMIC DNA]</scope>
    <source>
        <strain evidence="9 11">14B-1</strain>
        <strain evidence="8 10">37-2</strain>
    </source>
</reference>
<evidence type="ECO:0000256" key="3">
    <source>
        <dbReference type="ARBA" id="ARBA00022679"/>
    </source>
</evidence>
<dbReference type="Proteomes" id="UP000180280">
    <property type="component" value="Unassembled WGS sequence"/>
</dbReference>
<dbReference type="Proteomes" id="UP000180088">
    <property type="component" value="Unassembled WGS sequence"/>
</dbReference>
<organism evidence="8 10">
    <name type="scientific">Chromobacterium sphagni</name>
    <dbReference type="NCBI Taxonomy" id="1903179"/>
    <lineage>
        <taxon>Bacteria</taxon>
        <taxon>Pseudomonadati</taxon>
        <taxon>Pseudomonadota</taxon>
        <taxon>Betaproteobacteria</taxon>
        <taxon>Neisseriales</taxon>
        <taxon>Chromobacteriaceae</taxon>
        <taxon>Chromobacterium</taxon>
    </lineage>
</organism>
<dbReference type="SUPFAM" id="SSF53155">
    <property type="entry name" value="Methylated DNA-protein cysteine methyltransferase domain"/>
    <property type="match status" value="1"/>
</dbReference>
<evidence type="ECO:0000256" key="2">
    <source>
        <dbReference type="ARBA" id="ARBA00022603"/>
    </source>
</evidence>
<dbReference type="EMBL" id="MKCT01000039">
    <property type="protein sequence ID" value="OHX19266.1"/>
    <property type="molecule type" value="Genomic_DNA"/>
</dbReference>
<keyword evidence="2 8" id="KW-0489">Methyltransferase</keyword>
<evidence type="ECO:0000313" key="10">
    <source>
        <dbReference type="Proteomes" id="UP000180088"/>
    </source>
</evidence>
<dbReference type="STRING" id="1903179.BI347_05315"/>
<name>A0A1S1X0D3_9NEIS</name>
<dbReference type="GO" id="GO:0032259">
    <property type="term" value="P:methylation"/>
    <property type="evidence" value="ECO:0007669"/>
    <property type="project" value="UniProtKB-KW"/>
</dbReference>
<dbReference type="AlphaFoldDB" id="A0A1S1X0D3"/>
<evidence type="ECO:0000313" key="8">
    <source>
        <dbReference type="EMBL" id="OHX12997.1"/>
    </source>
</evidence>
<dbReference type="InterPro" id="IPR014048">
    <property type="entry name" value="MethylDNA_cys_MeTrfase_DNA-bd"/>
</dbReference>
<sequence>MVYSAVVTAPFGRLGVLCIDGELLELCFLPADQPLQSPMAGSLEAEVARQLNAYYADAGHVFDLPWRLRGTAYQLRVWREIAAIPCGQTRRYLDLSRALDSSPRAVGGACGRNPIPIIVPCHRVVASSGLGGFSQSTGDATLDIKKWLLQHEYR</sequence>
<dbReference type="GO" id="GO:0006281">
    <property type="term" value="P:DNA repair"/>
    <property type="evidence" value="ECO:0007669"/>
    <property type="project" value="UniProtKB-KW"/>
</dbReference>
<dbReference type="PROSITE" id="PS00374">
    <property type="entry name" value="MGMT"/>
    <property type="match status" value="1"/>
</dbReference>
<comment type="caution">
    <text evidence="8">The sequence shown here is derived from an EMBL/GenBank/DDBJ whole genome shotgun (WGS) entry which is preliminary data.</text>
</comment>
<evidence type="ECO:0000256" key="1">
    <source>
        <dbReference type="ARBA" id="ARBA00001286"/>
    </source>
</evidence>
<evidence type="ECO:0000256" key="5">
    <source>
        <dbReference type="ARBA" id="ARBA00023204"/>
    </source>
</evidence>
<dbReference type="SUPFAM" id="SSF46767">
    <property type="entry name" value="Methylated DNA-protein cysteine methyltransferase, C-terminal domain"/>
    <property type="match status" value="1"/>
</dbReference>